<reference evidence="3 4" key="1">
    <citation type="submission" date="2017-10" db="EMBL/GenBank/DDBJ databases">
        <title>Sequencing the genomes of 1000 actinobacteria strains.</title>
        <authorList>
            <person name="Klenk H.-P."/>
        </authorList>
    </citation>
    <scope>NUCLEOTIDE SEQUENCE [LARGE SCALE GENOMIC DNA]</scope>
    <source>
        <strain evidence="3 4">DSM 21801</strain>
    </source>
</reference>
<keyword evidence="2" id="KW-0732">Signal</keyword>
<sequence>MNTAKIRILALPAVASLAASGLTACTTSSSQEAVAAVTAYVNAVAAGDAELAHELNPYSPILGADGIAASAAATHIEIVEIGDFEELDEGLVVPDPDAAPQETDSDSDADEQDESESTDWTGVDWSDSSWSGLESEEDAALEEVDTVVAGLVPVTFALDGESQTVAIGVAYGRDESGVMQHAYRQLPLPEDQAAAYGAEHTVPAIAPAAIALEVPVEEPEETEESSWWGGDSEDEEADAEAEAVVRTASIGDAPATLSSAEPLLVLPGTYSVQVDPAGQDDLWAAPGTPEPTTAVLQPGGTHTIELAEAELTEAGRAEVHRQLDELASAKYDQMVTFTTSDREESCGILAPSGGWGTAASAFEDEVFTLGNTTLDNGGIVVTAASSNGAKGSSRGNGSSSTFADEAFCAGLESANAGTATVPVEVLSSALTSGDLEVDADGAFEATTPWTLAMTTTVTSFGTTDAAGDRVGYGDDPVQTTFEAEVMIEWTPSGSIGRDGTLTIGDAVIGEDSQ</sequence>
<proteinExistence type="predicted"/>
<evidence type="ECO:0000313" key="4">
    <source>
        <dbReference type="Proteomes" id="UP000224915"/>
    </source>
</evidence>
<comment type="caution">
    <text evidence="3">The sequence shown here is derived from an EMBL/GenBank/DDBJ whole genome shotgun (WGS) entry which is preliminary data.</text>
</comment>
<evidence type="ECO:0000256" key="1">
    <source>
        <dbReference type="SAM" id="MobiDB-lite"/>
    </source>
</evidence>
<gene>
    <name evidence="3" type="ORF">ATL40_2326</name>
</gene>
<dbReference type="AlphaFoldDB" id="A0A2A9D2Z5"/>
<evidence type="ECO:0000256" key="2">
    <source>
        <dbReference type="SAM" id="SignalP"/>
    </source>
</evidence>
<protein>
    <submittedName>
        <fullName evidence="3">Uncharacterized protein</fullName>
    </submittedName>
</protein>
<organism evidence="3 4">
    <name type="scientific">Serinibacter salmoneus</name>
    <dbReference type="NCBI Taxonomy" id="556530"/>
    <lineage>
        <taxon>Bacteria</taxon>
        <taxon>Bacillati</taxon>
        <taxon>Actinomycetota</taxon>
        <taxon>Actinomycetes</taxon>
        <taxon>Micrococcales</taxon>
        <taxon>Beutenbergiaceae</taxon>
        <taxon>Serinibacter</taxon>
    </lineage>
</organism>
<dbReference type="Proteomes" id="UP000224915">
    <property type="component" value="Unassembled WGS sequence"/>
</dbReference>
<feature type="signal peptide" evidence="2">
    <location>
        <begin position="1"/>
        <end position="24"/>
    </location>
</feature>
<feature type="chain" id="PRO_5039387467" evidence="2">
    <location>
        <begin position="25"/>
        <end position="513"/>
    </location>
</feature>
<dbReference type="PROSITE" id="PS51257">
    <property type="entry name" value="PROKAR_LIPOPROTEIN"/>
    <property type="match status" value="1"/>
</dbReference>
<keyword evidence="4" id="KW-1185">Reference proteome</keyword>
<dbReference type="RefSeq" id="WP_098469651.1">
    <property type="nucleotide sequence ID" value="NZ_PDJD01000001.1"/>
</dbReference>
<accession>A0A2A9D2Z5</accession>
<evidence type="ECO:0000313" key="3">
    <source>
        <dbReference type="EMBL" id="PFG20716.1"/>
    </source>
</evidence>
<feature type="compositionally biased region" description="Acidic residues" evidence="1">
    <location>
        <begin position="103"/>
        <end position="117"/>
    </location>
</feature>
<feature type="region of interest" description="Disordered" evidence="1">
    <location>
        <begin position="91"/>
        <end position="138"/>
    </location>
</feature>
<name>A0A2A9D2Z5_9MICO</name>
<dbReference type="EMBL" id="PDJD01000001">
    <property type="protein sequence ID" value="PFG20716.1"/>
    <property type="molecule type" value="Genomic_DNA"/>
</dbReference>